<organism evidence="1 2">
    <name type="scientific">Desulfuribacillus stibiiarsenatis</name>
    <dbReference type="NCBI Taxonomy" id="1390249"/>
    <lineage>
        <taxon>Bacteria</taxon>
        <taxon>Bacillati</taxon>
        <taxon>Bacillota</taxon>
        <taxon>Desulfuribacillia</taxon>
        <taxon>Desulfuribacillales</taxon>
        <taxon>Desulfuribacillaceae</taxon>
        <taxon>Desulfuribacillus</taxon>
    </lineage>
</organism>
<dbReference type="RefSeq" id="WP_069701811.1">
    <property type="nucleotide sequence ID" value="NZ_MJAT01000012.1"/>
</dbReference>
<evidence type="ECO:0000313" key="1">
    <source>
        <dbReference type="EMBL" id="OEH85727.1"/>
    </source>
</evidence>
<evidence type="ECO:0000313" key="2">
    <source>
        <dbReference type="Proteomes" id="UP000095255"/>
    </source>
</evidence>
<dbReference type="OrthoDB" id="9858892at2"/>
<dbReference type="Proteomes" id="UP000095255">
    <property type="component" value="Unassembled WGS sequence"/>
</dbReference>
<comment type="caution">
    <text evidence="1">The sequence shown here is derived from an EMBL/GenBank/DDBJ whole genome shotgun (WGS) entry which is preliminary data.</text>
</comment>
<gene>
    <name evidence="1" type="ORF">BHU72_02740</name>
</gene>
<reference evidence="1 2" key="1">
    <citation type="submission" date="2016-09" db="EMBL/GenBank/DDBJ databases">
        <title>Desulfuribacillus arsenicus sp. nov., an obligately anaerobic, dissimilatory arsenic- and antimonate-reducing bacterium isolated from anoxic sediments.</title>
        <authorList>
            <person name="Abin C.A."/>
            <person name="Hollibaugh J.T."/>
        </authorList>
    </citation>
    <scope>NUCLEOTIDE SEQUENCE [LARGE SCALE GENOMIC DNA]</scope>
    <source>
        <strain evidence="1 2">MLFW-2</strain>
    </source>
</reference>
<accession>A0A1E5L6D9</accession>
<dbReference type="AlphaFoldDB" id="A0A1E5L6D9"/>
<protein>
    <submittedName>
        <fullName evidence="1">Uncharacterized protein</fullName>
    </submittedName>
</protein>
<name>A0A1E5L6D9_9FIRM</name>
<dbReference type="EMBL" id="MJAT01000012">
    <property type="protein sequence ID" value="OEH85727.1"/>
    <property type="molecule type" value="Genomic_DNA"/>
</dbReference>
<keyword evidence="2" id="KW-1185">Reference proteome</keyword>
<sequence length="124" mass="14397">MKLRQDLHKYPYNQDPVYKTYDHNFALNILKHPDEIQMFEELMGSHDEVLTEFVKVCCSQCDCKFFSPQVIVNPYGYGTEGAMVLDQHHSCHHCGASSNIEESIFKLLGRVKEYLMEDTLDYVG</sequence>
<proteinExistence type="predicted"/>